<keyword evidence="2" id="KW-1185">Reference proteome</keyword>
<dbReference type="EMBL" id="BMTF01000029">
    <property type="protein sequence ID" value="GGV94898.1"/>
    <property type="molecule type" value="Genomic_DNA"/>
</dbReference>
<organism evidence="1 2">
    <name type="scientific">Streptomyces gelaticus</name>
    <dbReference type="NCBI Taxonomy" id="285446"/>
    <lineage>
        <taxon>Bacteria</taxon>
        <taxon>Bacillati</taxon>
        <taxon>Actinomycetota</taxon>
        <taxon>Actinomycetes</taxon>
        <taxon>Kitasatosporales</taxon>
        <taxon>Streptomycetaceae</taxon>
        <taxon>Streptomyces</taxon>
    </lineage>
</organism>
<dbReference type="RefSeq" id="WP_189547510.1">
    <property type="nucleotide sequence ID" value="NZ_BMTF01000029.1"/>
</dbReference>
<comment type="caution">
    <text evidence="1">The sequence shown here is derived from an EMBL/GenBank/DDBJ whole genome shotgun (WGS) entry which is preliminary data.</text>
</comment>
<accession>A0ABQ2W7T1</accession>
<protein>
    <submittedName>
        <fullName evidence="1">Uncharacterized protein</fullName>
    </submittedName>
</protein>
<evidence type="ECO:0000313" key="2">
    <source>
        <dbReference type="Proteomes" id="UP000660675"/>
    </source>
</evidence>
<evidence type="ECO:0000313" key="1">
    <source>
        <dbReference type="EMBL" id="GGV94898.1"/>
    </source>
</evidence>
<gene>
    <name evidence="1" type="ORF">GCM10015535_61260</name>
</gene>
<dbReference type="Proteomes" id="UP000660675">
    <property type="component" value="Unassembled WGS sequence"/>
</dbReference>
<proteinExistence type="predicted"/>
<sequence length="218" mass="22845">MDASEARPTHLGSVVSINSSIMMVLGDAEIAATWQGTTNHVDSDDAVPDLEDGDSDWAQCLRALLGAGGLPFARVPCSGGELLTIMIASGGYVEVFRAGERLVLVEACWSELGHLTDRDFLDYVSNPCSEDATDAGFVEVQTGSIAFLPSPSSGTSISGALANLVPDGSAQFSTEECETAVVVQLPAGRYRVRVEGEVKRAWGDGARAVVELEPALQG</sequence>
<reference evidence="2" key="1">
    <citation type="journal article" date="2019" name="Int. J. Syst. Evol. Microbiol.">
        <title>The Global Catalogue of Microorganisms (GCM) 10K type strain sequencing project: providing services to taxonomists for standard genome sequencing and annotation.</title>
        <authorList>
            <consortium name="The Broad Institute Genomics Platform"/>
            <consortium name="The Broad Institute Genome Sequencing Center for Infectious Disease"/>
            <person name="Wu L."/>
            <person name="Ma J."/>
        </authorList>
    </citation>
    <scope>NUCLEOTIDE SEQUENCE [LARGE SCALE GENOMIC DNA]</scope>
    <source>
        <strain evidence="2">JCM 4376</strain>
    </source>
</reference>
<name>A0ABQ2W7T1_9ACTN</name>